<dbReference type="EMBL" id="KN655275">
    <property type="protein sequence ID" value="KHN24596.1"/>
    <property type="molecule type" value="Genomic_DNA"/>
</dbReference>
<dbReference type="AlphaFoldDB" id="A0A0B2QSG3"/>
<proteinExistence type="predicted"/>
<evidence type="ECO:0000259" key="1">
    <source>
        <dbReference type="Pfam" id="PF22936"/>
    </source>
</evidence>
<organism evidence="2">
    <name type="scientific">Glycine soja</name>
    <name type="common">Wild soybean</name>
    <dbReference type="NCBI Taxonomy" id="3848"/>
    <lineage>
        <taxon>Eukaryota</taxon>
        <taxon>Viridiplantae</taxon>
        <taxon>Streptophyta</taxon>
        <taxon>Embryophyta</taxon>
        <taxon>Tracheophyta</taxon>
        <taxon>Spermatophyta</taxon>
        <taxon>Magnoliopsida</taxon>
        <taxon>eudicotyledons</taxon>
        <taxon>Gunneridae</taxon>
        <taxon>Pentapetalae</taxon>
        <taxon>rosids</taxon>
        <taxon>fabids</taxon>
        <taxon>Fabales</taxon>
        <taxon>Fabaceae</taxon>
        <taxon>Papilionoideae</taxon>
        <taxon>50 kb inversion clade</taxon>
        <taxon>NPAAA clade</taxon>
        <taxon>indigoferoid/millettioid clade</taxon>
        <taxon>Phaseoleae</taxon>
        <taxon>Glycine</taxon>
        <taxon>Glycine subgen. Soja</taxon>
    </lineage>
</organism>
<gene>
    <name evidence="2" type="ORF">glysoja_046778</name>
</gene>
<feature type="domain" description="Retrovirus-related Pol polyprotein from transposon TNT 1-94-like beta-barrel" evidence="1">
    <location>
        <begin position="98"/>
        <end position="178"/>
    </location>
</feature>
<feature type="non-terminal residue" evidence="2">
    <location>
        <position position="1"/>
    </location>
</feature>
<reference evidence="2" key="1">
    <citation type="submission" date="2014-07" db="EMBL/GenBank/DDBJ databases">
        <title>Identification of a novel salt tolerance gene in wild soybean by whole-genome sequencing.</title>
        <authorList>
            <person name="Lam H.-M."/>
            <person name="Qi X."/>
            <person name="Li M.-W."/>
            <person name="Liu X."/>
            <person name="Xie M."/>
            <person name="Ni M."/>
            <person name="Xu X."/>
        </authorList>
    </citation>
    <scope>NUCLEOTIDE SEQUENCE [LARGE SCALE GENOMIC DNA]</scope>
    <source>
        <tissue evidence="2">Root</tissue>
    </source>
</reference>
<feature type="non-terminal residue" evidence="2">
    <location>
        <position position="193"/>
    </location>
</feature>
<accession>A0A0B2QSG3</accession>
<evidence type="ECO:0000313" key="2">
    <source>
        <dbReference type="EMBL" id="KHN24596.1"/>
    </source>
</evidence>
<protein>
    <recommendedName>
        <fullName evidence="1">Retrovirus-related Pol polyprotein from transposon TNT 1-94-like beta-barrel domain-containing protein</fullName>
    </recommendedName>
</protein>
<sequence>SLTNQMVRNGEKISDLMKIEKVLRTLTPKFDHIVVAKEESKNLDELKIEELQASECKSKKVPREESDEAKFVHDNEGYDSEGAMLMAIIKEEDDDDQWYLDTGCSNHMSGKKTWFCELDESVTRKIRFADDSVVNAEGIGKIKIQSKDGKDSFISDVLYVPNMKSNLISIGQLLEKGYTMRMEDKILRIFDNK</sequence>
<dbReference type="Proteomes" id="UP000053555">
    <property type="component" value="Unassembled WGS sequence"/>
</dbReference>
<dbReference type="Pfam" id="PF22936">
    <property type="entry name" value="Pol_BBD"/>
    <property type="match status" value="1"/>
</dbReference>
<name>A0A0B2QSG3_GLYSO</name>
<dbReference type="InterPro" id="IPR054722">
    <property type="entry name" value="PolX-like_BBD"/>
</dbReference>